<evidence type="ECO:0000313" key="10">
    <source>
        <dbReference type="Proteomes" id="UP000623678"/>
    </source>
</evidence>
<comment type="subcellular location">
    <subcellularLocation>
        <location evidence="1 7">Cell membrane</location>
        <topology evidence="1 7">Multi-pass membrane protein</topology>
    </subcellularLocation>
</comment>
<sequence>MEQKAQATTRRFHGSKVVLYIVLTLLAAYTLAPLYFLLVNSFKSQSEIVRNPLSLPSLWDFSYLSNAAEKINFFRSLGITFLITLASLILIVVVSSLAAWIMVRNKTKTSGVIFLFFVSAMLIPFQSIMYPLLNFMDMLGLKNMGGLVIMYGGFGLSMSVFLYHGFIKSVPQGIEEAAVIDGANILQVFFRIVFPLLRSTTVTVIILNGMWIWNDYLLPFLVIGNSSGVKTLTLELYFAKILSGQYGSPWELIFPAVLISILPIVVVFLSLQKYFIKGISEGAVKT</sequence>
<comment type="caution">
    <text evidence="9">The sequence shown here is derived from an EMBL/GenBank/DDBJ whole genome shotgun (WGS) entry which is preliminary data.</text>
</comment>
<organism evidence="9 10">
    <name type="scientific">Youxingia wuxianensis</name>
    <dbReference type="NCBI Taxonomy" id="2763678"/>
    <lineage>
        <taxon>Bacteria</taxon>
        <taxon>Bacillati</taxon>
        <taxon>Bacillota</taxon>
        <taxon>Clostridia</taxon>
        <taxon>Eubacteriales</taxon>
        <taxon>Oscillospiraceae</taxon>
        <taxon>Youxingia</taxon>
    </lineage>
</organism>
<evidence type="ECO:0000256" key="5">
    <source>
        <dbReference type="ARBA" id="ARBA00022989"/>
    </source>
</evidence>
<feature type="transmembrane region" description="Helical" evidence="7">
    <location>
        <begin position="17"/>
        <end position="38"/>
    </location>
</feature>
<feature type="transmembrane region" description="Helical" evidence="7">
    <location>
        <begin position="79"/>
        <end position="100"/>
    </location>
</feature>
<keyword evidence="6 7" id="KW-0472">Membrane</keyword>
<accession>A0A926ETY1</accession>
<keyword evidence="3" id="KW-1003">Cell membrane</keyword>
<feature type="transmembrane region" description="Helical" evidence="7">
    <location>
        <begin position="145"/>
        <end position="167"/>
    </location>
</feature>
<dbReference type="Gene3D" id="1.10.3720.10">
    <property type="entry name" value="MetI-like"/>
    <property type="match status" value="1"/>
</dbReference>
<dbReference type="RefSeq" id="WP_262396005.1">
    <property type="nucleotide sequence ID" value="NZ_JACRTD010000009.1"/>
</dbReference>
<dbReference type="CDD" id="cd06261">
    <property type="entry name" value="TM_PBP2"/>
    <property type="match status" value="1"/>
</dbReference>
<feature type="transmembrane region" description="Helical" evidence="7">
    <location>
        <begin position="112"/>
        <end position="133"/>
    </location>
</feature>
<dbReference type="Proteomes" id="UP000623678">
    <property type="component" value="Unassembled WGS sequence"/>
</dbReference>
<dbReference type="InterPro" id="IPR000515">
    <property type="entry name" value="MetI-like"/>
</dbReference>
<evidence type="ECO:0000256" key="2">
    <source>
        <dbReference type="ARBA" id="ARBA00022448"/>
    </source>
</evidence>
<dbReference type="EMBL" id="JACRTD010000009">
    <property type="protein sequence ID" value="MBC8586284.1"/>
    <property type="molecule type" value="Genomic_DNA"/>
</dbReference>
<keyword evidence="10" id="KW-1185">Reference proteome</keyword>
<evidence type="ECO:0000256" key="4">
    <source>
        <dbReference type="ARBA" id="ARBA00022692"/>
    </source>
</evidence>
<dbReference type="PANTHER" id="PTHR43744">
    <property type="entry name" value="ABC TRANSPORTER PERMEASE PROTEIN MG189-RELATED-RELATED"/>
    <property type="match status" value="1"/>
</dbReference>
<keyword evidence="4 7" id="KW-0812">Transmembrane</keyword>
<evidence type="ECO:0000256" key="7">
    <source>
        <dbReference type="RuleBase" id="RU363032"/>
    </source>
</evidence>
<keyword evidence="2 7" id="KW-0813">Transport</keyword>
<evidence type="ECO:0000259" key="8">
    <source>
        <dbReference type="PROSITE" id="PS50928"/>
    </source>
</evidence>
<dbReference type="Pfam" id="PF00528">
    <property type="entry name" value="BPD_transp_1"/>
    <property type="match status" value="1"/>
</dbReference>
<dbReference type="AlphaFoldDB" id="A0A926ETY1"/>
<proteinExistence type="inferred from homology"/>
<evidence type="ECO:0000313" key="9">
    <source>
        <dbReference type="EMBL" id="MBC8586284.1"/>
    </source>
</evidence>
<protein>
    <submittedName>
        <fullName evidence="9">Carbohydrate ABC transporter permease</fullName>
    </submittedName>
</protein>
<dbReference type="GO" id="GO:0005886">
    <property type="term" value="C:plasma membrane"/>
    <property type="evidence" value="ECO:0007669"/>
    <property type="project" value="UniProtKB-SubCell"/>
</dbReference>
<reference evidence="9" key="1">
    <citation type="submission" date="2020-08" db="EMBL/GenBank/DDBJ databases">
        <title>Genome public.</title>
        <authorList>
            <person name="Liu C."/>
            <person name="Sun Q."/>
        </authorList>
    </citation>
    <scope>NUCLEOTIDE SEQUENCE</scope>
    <source>
        <strain evidence="9">NSJ-64</strain>
    </source>
</reference>
<keyword evidence="5 7" id="KW-1133">Transmembrane helix</keyword>
<evidence type="ECO:0000256" key="3">
    <source>
        <dbReference type="ARBA" id="ARBA00022475"/>
    </source>
</evidence>
<dbReference type="SUPFAM" id="SSF161098">
    <property type="entry name" value="MetI-like"/>
    <property type="match status" value="1"/>
</dbReference>
<dbReference type="GO" id="GO:0055085">
    <property type="term" value="P:transmembrane transport"/>
    <property type="evidence" value="ECO:0007669"/>
    <property type="project" value="InterPro"/>
</dbReference>
<dbReference type="PANTHER" id="PTHR43744:SF3">
    <property type="entry name" value="LACTOSE TRANSPORT SYSTEM PERMEASE PROTEIN LACG"/>
    <property type="match status" value="1"/>
</dbReference>
<name>A0A926ETY1_9FIRM</name>
<feature type="transmembrane region" description="Helical" evidence="7">
    <location>
        <begin position="252"/>
        <end position="271"/>
    </location>
</feature>
<dbReference type="InterPro" id="IPR035906">
    <property type="entry name" value="MetI-like_sf"/>
</dbReference>
<feature type="domain" description="ABC transmembrane type-1" evidence="8">
    <location>
        <begin position="77"/>
        <end position="271"/>
    </location>
</feature>
<comment type="similarity">
    <text evidence="7">Belongs to the binding-protein-dependent transport system permease family.</text>
</comment>
<feature type="transmembrane region" description="Helical" evidence="7">
    <location>
        <begin position="188"/>
        <end position="213"/>
    </location>
</feature>
<evidence type="ECO:0000256" key="1">
    <source>
        <dbReference type="ARBA" id="ARBA00004651"/>
    </source>
</evidence>
<gene>
    <name evidence="9" type="ORF">H8705_11905</name>
</gene>
<evidence type="ECO:0000256" key="6">
    <source>
        <dbReference type="ARBA" id="ARBA00023136"/>
    </source>
</evidence>
<dbReference type="PROSITE" id="PS50928">
    <property type="entry name" value="ABC_TM1"/>
    <property type="match status" value="1"/>
</dbReference>